<dbReference type="GO" id="GO:0032053">
    <property type="term" value="P:ciliary basal body organization"/>
    <property type="evidence" value="ECO:0007669"/>
    <property type="project" value="TreeGrafter"/>
</dbReference>
<dbReference type="GO" id="GO:0010457">
    <property type="term" value="P:centriole-centriole cohesion"/>
    <property type="evidence" value="ECO:0007669"/>
    <property type="project" value="TreeGrafter"/>
</dbReference>
<dbReference type="InterPro" id="IPR016024">
    <property type="entry name" value="ARM-type_fold"/>
</dbReference>
<evidence type="ECO:0000313" key="3">
    <source>
        <dbReference type="Proteomes" id="UP000515154"/>
    </source>
</evidence>
<feature type="region of interest" description="Disordered" evidence="1">
    <location>
        <begin position="1598"/>
        <end position="1618"/>
    </location>
</feature>
<name>A0A7E6FHA4_9MOLL</name>
<evidence type="ECO:0000313" key="4">
    <source>
        <dbReference type="RefSeq" id="XP_036366257.1"/>
    </source>
</evidence>
<feature type="domain" description="Rotatin N-terminal" evidence="2">
    <location>
        <begin position="24"/>
        <end position="120"/>
    </location>
</feature>
<evidence type="ECO:0000256" key="1">
    <source>
        <dbReference type="SAM" id="MobiDB-lite"/>
    </source>
</evidence>
<accession>A0A7E6FHA4</accession>
<dbReference type="SUPFAM" id="SSF48371">
    <property type="entry name" value="ARM repeat"/>
    <property type="match status" value="2"/>
</dbReference>
<organism evidence="3 4">
    <name type="scientific">Octopus sinensis</name>
    <name type="common">East Asian common octopus</name>
    <dbReference type="NCBI Taxonomy" id="2607531"/>
    <lineage>
        <taxon>Eukaryota</taxon>
        <taxon>Metazoa</taxon>
        <taxon>Spiralia</taxon>
        <taxon>Lophotrochozoa</taxon>
        <taxon>Mollusca</taxon>
        <taxon>Cephalopoda</taxon>
        <taxon>Coleoidea</taxon>
        <taxon>Octopodiformes</taxon>
        <taxon>Octopoda</taxon>
        <taxon>Incirrata</taxon>
        <taxon>Octopodidae</taxon>
        <taxon>Octopus</taxon>
    </lineage>
</organism>
<dbReference type="PANTHER" id="PTHR31691">
    <property type="entry name" value="ROTATIN"/>
    <property type="match status" value="1"/>
</dbReference>
<gene>
    <name evidence="4" type="primary">LOC115220984</name>
</gene>
<reference evidence="4" key="1">
    <citation type="submission" date="2025-08" db="UniProtKB">
        <authorList>
            <consortium name="RefSeq"/>
        </authorList>
    </citation>
    <scope>IDENTIFICATION</scope>
</reference>
<dbReference type="InterPro" id="IPR029249">
    <property type="entry name" value="Rotatin_N"/>
</dbReference>
<keyword evidence="3" id="KW-1185">Reference proteome</keyword>
<dbReference type="GO" id="GO:0005813">
    <property type="term" value="C:centrosome"/>
    <property type="evidence" value="ECO:0007669"/>
    <property type="project" value="InterPro"/>
</dbReference>
<dbReference type="GO" id="GO:0005814">
    <property type="term" value="C:centriole"/>
    <property type="evidence" value="ECO:0007669"/>
    <property type="project" value="TreeGrafter"/>
</dbReference>
<dbReference type="InterPro" id="IPR030791">
    <property type="entry name" value="Rotatin"/>
</dbReference>
<dbReference type="Gene3D" id="1.25.10.10">
    <property type="entry name" value="Leucine-rich Repeat Variant"/>
    <property type="match status" value="1"/>
</dbReference>
<dbReference type="GO" id="GO:0007099">
    <property type="term" value="P:centriole replication"/>
    <property type="evidence" value="ECO:0007669"/>
    <property type="project" value="TreeGrafter"/>
</dbReference>
<dbReference type="InterPro" id="IPR011989">
    <property type="entry name" value="ARM-like"/>
</dbReference>
<feature type="compositionally biased region" description="Polar residues" evidence="1">
    <location>
        <begin position="1598"/>
        <end position="1612"/>
    </location>
</feature>
<dbReference type="PANTHER" id="PTHR31691:SF1">
    <property type="entry name" value="ROTATIN"/>
    <property type="match status" value="1"/>
</dbReference>
<dbReference type="GO" id="GO:0036064">
    <property type="term" value="C:ciliary basal body"/>
    <property type="evidence" value="ECO:0007669"/>
    <property type="project" value="InterPro"/>
</dbReference>
<evidence type="ECO:0000259" key="2">
    <source>
        <dbReference type="Pfam" id="PF14726"/>
    </source>
</evidence>
<proteinExistence type="predicted"/>
<sequence>MPVLLRDDVDFERIFQKLGHELEEIRVRALKNVISKLNYGLVCLSDLVQEKHLFIRLLEWFNFPSAPMQSEVLGLLHQLSEHSTACESLREIGAIDFLSHLRMDSPTSLKDKIDTILENLMKIPDLDLKSNGCEHIHYQQACFDPVSTTDPCDPQTAENDNIERVVYEDSVGSNPTRAKPGLGFTMRTFPWLTLTQTDRHVLSSTHSLFQNKDPHELANTCEFLRDVVFYDFPAEIFLQRPQITQSLLEVLELSCKQITPPLDYNTFLNQPNLLVQVSRTLRSLTSCLHTRLKYHQDPAFYTPKPDVWSNISTLSAPSPNGSAFSHSIHSNDTRFSALGKSDSRCTGDGRDGDTSMSSVERLSSQMILDASLQATDELEVENVQTLQQEQITLPVYCLDLIFTSLSLLKKSSQLSDVSALVQLLPNTMELLSESITVEIWSNQSEAARKIVNKLKDCIELICELLQQHHHRNQLFENRKTSQELIVKSRQIFIALSCFLVSFLEQLVTVEKIQSSMPEILPTAIELVAFDECVSQMWPDLHAAILGYLYQLAHEKYCLYTHTARVCTSLQRTCCFLAKVSQVDDDSTELLDLASSCLLGIPYHIHVQFIHRLIDFCSQYCRTLDVCRLKEETQVFEIFVKLLAHSKTRVKEISYEYTLKLVKEYLNINEIAAHTSSSLQLGIKFLINPIVLHEIIFFGMADTDKKISQLAADILLYLLQAQLLVDGDIWQEFIAALAKSLPLLQSYAETETPLGYCILGMVEPNKESGPTSLPRCEKFRGVLRLMFSPNSKVRCEAVTHLLWFICHEKEQELKLPQVNDLKIPELPDFFSMPCLQLLELELEQETSVFNADDVTKVYNIFCSKTLDEEMKKSALEQLAIMLLDHNLHNIFKELGGIEEILFYIHKSVLKEQASSEQRLINYTIFLPCCVNILSVILQYNSTERHRLKDKEELYYSLLRVALLHDQEESLKYEVTKILTFLLFDEVILSDAACKSPDDKTKFIKFSMPYFVCKRYNFPYKPPIHPQSTSIYSSEYSTLDPLTPSLKEMIRFAWNFAWHHGINGLVQFGQTSSTSSETVVEYPKHLELSSTDFLIIKTSHLPTGLQEAVQAISTATNHFAVNSALNVLHLYMVMPGNCQNISCKTLHQLKWNEALSRFLQVVPSSPPDQWLLCEVLYFIGSVFKLSGTVPLHILQWLANIVYNPKAALYNLLHRTEGIHDVTESMAALKKSLEKEVINVITCFLSHQPYVLHSKLKIEQLRGDLTEMLLIHLNVAEAPHFYNLAPLQASLQCLMHVTARLGWSGEISETDGVSLTLKLLGCLLEIISAFHIGRGGTVMSYMGKGVTKSATMCLQHLALEMEIYSENEKWPEHWLYMKEQNRLLMETGLNWLLTLWAYRDPEVRCAGLGIAVTLSWSSVGRSLVTANCRHIPGGIWGVVFTILLDSSESSLVRQQAAYLLVNLISKPLPSSSNGSNGTSEGPVINDSYYQEPLVGLTALMVLLQHCQFYQTVSQLLAMYYPQPTISPLTFMETNYSLLPGPLLDVPVTGAQNKLKMMQIQQLNPEHSSVIPNDVTSETIPSCGGSKVDQTGYYQQTPLSISNQSSVTNSKQSTPRSPRGVDKFPAFPARTNVNTATTPALVTAVCHLLHNLVILSPEDTVSSLTNHLIPASLMALLDSELLEENVCCESGSDVSSGAVELLGQQLLQMHCGIIKLMETCSVQNATFRKNILHNTSFLSELVHLLGVSPQQESQPIHVMCETMYQKTFSMLSTFLQLEGSLALDASAVIFEENWSILFGCIEYTLLKKQNQSLQESCLMFLAHLFAEEGKMQSKTLKKEAIDNRIIKRLLDDTVPPSSKRYDANQNTTSGSILCNLLMKMHERVISKPGDELVHLSGNALKCLLAISFSAKDTALKGGFVESVMQHLKDWHAKLNLAFLQSKKNSSSRKKQTESLLQDVLMAFQILTNFATHHQEVKLVCQSSYLPQMVHSMWCWCLEDKPLMCSAVNLLISYTANCPKACSSLAYTHPVTQGSNSSIIPNRNQLSNNSLVHCLVHLLASEPTKDNGSLITSVFHLLSILMVSGECRNILLKVNFLNEFPNITVKRTKRKTDLRNSYDAELCWLELFRSLSFSDEGQLMIFKIKNSIERLLDLCENGTTISHQEKALLVIRNISCHCSNKNKLLAYNQLIPVLLKCLASEEEILKVIAATTLSALVYNNQKVKLHSVCCPLLFPYAFDTNLPEMVLFIQNPSCFLKHFIYKLSNRNFMQEPLISLFSKHQLCNEVVLLNPSPPPFLIFQIN</sequence>
<protein>
    <submittedName>
        <fullName evidence="4">Rotatin isoform X1</fullName>
    </submittedName>
</protein>
<dbReference type="RefSeq" id="XP_036366257.1">
    <property type="nucleotide sequence ID" value="XM_036510364.1"/>
</dbReference>
<dbReference type="Pfam" id="PF14726">
    <property type="entry name" value="RTTN_N"/>
    <property type="match status" value="1"/>
</dbReference>
<dbReference type="Proteomes" id="UP000515154">
    <property type="component" value="Linkage group LG17"/>
</dbReference>